<feature type="region of interest" description="Disordered" evidence="1">
    <location>
        <begin position="40"/>
        <end position="72"/>
    </location>
</feature>
<dbReference type="Pfam" id="PF24053">
    <property type="entry name" value="DUF7356"/>
    <property type="match status" value="1"/>
</dbReference>
<feature type="domain" description="DUF7356" evidence="4">
    <location>
        <begin position="108"/>
        <end position="209"/>
    </location>
</feature>
<accession>A0AAD4XLZ4</accession>
<feature type="region of interest" description="Disordered" evidence="1">
    <location>
        <begin position="290"/>
        <end position="335"/>
    </location>
</feature>
<dbReference type="Proteomes" id="UP001202328">
    <property type="component" value="Unassembled WGS sequence"/>
</dbReference>
<keyword evidence="2" id="KW-0812">Transmembrane</keyword>
<comment type="caution">
    <text evidence="5">The sequence shown here is derived from an EMBL/GenBank/DDBJ whole genome shotgun (WGS) entry which is preliminary data.</text>
</comment>
<evidence type="ECO:0000259" key="4">
    <source>
        <dbReference type="Pfam" id="PF24053"/>
    </source>
</evidence>
<keyword evidence="2" id="KW-1133">Transmembrane helix</keyword>
<dbReference type="InterPro" id="IPR055780">
    <property type="entry name" value="DUF7356"/>
</dbReference>
<feature type="transmembrane region" description="Helical" evidence="2">
    <location>
        <begin position="236"/>
        <end position="255"/>
    </location>
</feature>
<dbReference type="EMBL" id="JAJJMB010008202">
    <property type="protein sequence ID" value="KAI3925111.1"/>
    <property type="molecule type" value="Genomic_DNA"/>
</dbReference>
<proteinExistence type="predicted"/>
<feature type="compositionally biased region" description="Polar residues" evidence="1">
    <location>
        <begin position="307"/>
        <end position="323"/>
    </location>
</feature>
<keyword evidence="3" id="KW-0732">Signal</keyword>
<keyword evidence="6" id="KW-1185">Reference proteome</keyword>
<dbReference type="PANTHER" id="PTHR34200">
    <property type="entry name" value="DENTIN SIALOPHOSPHOPROTEIN-LIKE ISOFORM X1"/>
    <property type="match status" value="1"/>
</dbReference>
<feature type="chain" id="PRO_5042034870" description="DUF7356 domain-containing protein" evidence="3">
    <location>
        <begin position="26"/>
        <end position="335"/>
    </location>
</feature>
<dbReference type="AlphaFoldDB" id="A0AAD4XLZ4"/>
<feature type="signal peptide" evidence="3">
    <location>
        <begin position="1"/>
        <end position="25"/>
    </location>
</feature>
<dbReference type="PANTHER" id="PTHR34200:SF2">
    <property type="entry name" value="TRANSMEMBRANE PROTEIN"/>
    <property type="match status" value="1"/>
</dbReference>
<reference evidence="5" key="1">
    <citation type="submission" date="2022-04" db="EMBL/GenBank/DDBJ databases">
        <title>A functionally conserved STORR gene fusion in Papaver species that diverged 16.8 million years ago.</title>
        <authorList>
            <person name="Catania T."/>
        </authorList>
    </citation>
    <scope>NUCLEOTIDE SEQUENCE</scope>
    <source>
        <strain evidence="5">S-188037</strain>
    </source>
</reference>
<feature type="compositionally biased region" description="Low complexity" evidence="1">
    <location>
        <begin position="42"/>
        <end position="52"/>
    </location>
</feature>
<name>A0AAD4XLZ4_9MAGN</name>
<protein>
    <recommendedName>
        <fullName evidence="4">DUF7356 domain-containing protein</fullName>
    </recommendedName>
</protein>
<evidence type="ECO:0000256" key="3">
    <source>
        <dbReference type="SAM" id="SignalP"/>
    </source>
</evidence>
<gene>
    <name evidence="5" type="ORF">MKW98_009761</name>
</gene>
<sequence length="335" mass="35697">MVKKGSSFSFLVILLVLLVLVVVIADGSDVKLRKLVGLKPDNNNSTANSTTTQISPSPGPIPATVGSNQTDVNSNVTVPKSPQIPVGNTTKVDQNDTGAAAAAGGENQEGIDEKCSATSNKCTTDQKDMIACLLPIGLQEFFLLVQNEGGSNLEVNVSVSASVKADLKELKIPKHRAKKISVSVIAEGISTISLHAGSGECVLHTGRPVSPKPKTNYFRTISQIPFYTTLTQSPIYGAYFLFVVALVIGGSWACCKFGKRDQQHGTGVPYQELEMASSSVVNVESADGWDNSWDDDWDEGEAVRSPGRQQTGNLSANGLTSRPPSKDEWGNDWDD</sequence>
<evidence type="ECO:0000313" key="6">
    <source>
        <dbReference type="Proteomes" id="UP001202328"/>
    </source>
</evidence>
<evidence type="ECO:0000256" key="2">
    <source>
        <dbReference type="SAM" id="Phobius"/>
    </source>
</evidence>
<organism evidence="5 6">
    <name type="scientific">Papaver atlanticum</name>
    <dbReference type="NCBI Taxonomy" id="357466"/>
    <lineage>
        <taxon>Eukaryota</taxon>
        <taxon>Viridiplantae</taxon>
        <taxon>Streptophyta</taxon>
        <taxon>Embryophyta</taxon>
        <taxon>Tracheophyta</taxon>
        <taxon>Spermatophyta</taxon>
        <taxon>Magnoliopsida</taxon>
        <taxon>Ranunculales</taxon>
        <taxon>Papaveraceae</taxon>
        <taxon>Papaveroideae</taxon>
        <taxon>Papaver</taxon>
    </lineage>
</organism>
<keyword evidence="2" id="KW-0472">Membrane</keyword>
<evidence type="ECO:0000313" key="5">
    <source>
        <dbReference type="EMBL" id="KAI3925111.1"/>
    </source>
</evidence>
<evidence type="ECO:0000256" key="1">
    <source>
        <dbReference type="SAM" id="MobiDB-lite"/>
    </source>
</evidence>